<dbReference type="EC" id="4.2.1.17" evidence="2"/>
<dbReference type="NCBIfam" id="NF006109">
    <property type="entry name" value="PRK08260.1"/>
    <property type="match status" value="1"/>
</dbReference>
<dbReference type="CDD" id="cd06558">
    <property type="entry name" value="crotonase-like"/>
    <property type="match status" value="1"/>
</dbReference>
<evidence type="ECO:0000313" key="2">
    <source>
        <dbReference type="EMBL" id="MRG84893.1"/>
    </source>
</evidence>
<dbReference type="EMBL" id="WJNH01000001">
    <property type="protein sequence ID" value="MRG84893.1"/>
    <property type="molecule type" value="Genomic_DNA"/>
</dbReference>
<dbReference type="PANTHER" id="PTHR43802">
    <property type="entry name" value="ENOYL-COA HYDRATASE"/>
    <property type="match status" value="1"/>
</dbReference>
<dbReference type="Gene3D" id="3.90.226.10">
    <property type="entry name" value="2-enoyl-CoA Hydratase, Chain A, domain 1"/>
    <property type="match status" value="1"/>
</dbReference>
<accession>A0A6G1X1N4</accession>
<dbReference type="InterPro" id="IPR014748">
    <property type="entry name" value="Enoyl-CoA_hydra_C"/>
</dbReference>
<evidence type="ECO:0000256" key="1">
    <source>
        <dbReference type="ARBA" id="ARBA00005254"/>
    </source>
</evidence>
<organism evidence="2 3">
    <name type="scientific">Salinibacillus xinjiangensis</name>
    <dbReference type="NCBI Taxonomy" id="1229268"/>
    <lineage>
        <taxon>Bacteria</taxon>
        <taxon>Bacillati</taxon>
        <taxon>Bacillota</taxon>
        <taxon>Bacilli</taxon>
        <taxon>Bacillales</taxon>
        <taxon>Bacillaceae</taxon>
        <taxon>Salinibacillus</taxon>
    </lineage>
</organism>
<dbReference type="OrthoDB" id="9775794at2"/>
<comment type="similarity">
    <text evidence="1">Belongs to the enoyl-CoA hydratase/isomerase family.</text>
</comment>
<gene>
    <name evidence="2" type="ORF">GH754_00970</name>
</gene>
<name>A0A6G1X1N4_9BACI</name>
<dbReference type="GO" id="GO:0004300">
    <property type="term" value="F:enoyl-CoA hydratase activity"/>
    <property type="evidence" value="ECO:0007669"/>
    <property type="project" value="UniProtKB-EC"/>
</dbReference>
<dbReference type="Proteomes" id="UP000480185">
    <property type="component" value="Unassembled WGS sequence"/>
</dbReference>
<sequence>MILPETIRTELKQGILTVFLNRPGMLNAYNSQMKNELVDIYQKADKDDEVRVVIVTGMGKAFCAGKDLHEGSSTFATDDDLDSYRLSGGELSMVVYLLKKPIIAAINGPAVGIGLTMTLPMDIRVVKRNTKIGFNFAKLGLGPEAASGWFLPQIVGIGKALEWVYTGRFIPTSEALQHGLVNYEEDDPLEKAYEIARDIVTNTAATSNSFSRQLLWKMLGEHHPYTSHLIESKYFYWAGNSEDAKEGVQSFLDKRPVKFPLKGSDLPDFFNVEKEEKNK</sequence>
<dbReference type="InterPro" id="IPR001753">
    <property type="entry name" value="Enoyl-CoA_hydra/iso"/>
</dbReference>
<dbReference type="PANTHER" id="PTHR43802:SF1">
    <property type="entry name" value="IP11341P-RELATED"/>
    <property type="match status" value="1"/>
</dbReference>
<keyword evidence="3" id="KW-1185">Reference proteome</keyword>
<evidence type="ECO:0000313" key="3">
    <source>
        <dbReference type="Proteomes" id="UP000480185"/>
    </source>
</evidence>
<dbReference type="Pfam" id="PF00378">
    <property type="entry name" value="ECH_1"/>
    <property type="match status" value="1"/>
</dbReference>
<dbReference type="SUPFAM" id="SSF52096">
    <property type="entry name" value="ClpP/crotonase"/>
    <property type="match status" value="1"/>
</dbReference>
<keyword evidence="2" id="KW-0456">Lyase</keyword>
<reference evidence="2 3" key="1">
    <citation type="submission" date="2019-11" db="EMBL/GenBank/DDBJ databases">
        <authorList>
            <person name="Li J."/>
        </authorList>
    </citation>
    <scope>NUCLEOTIDE SEQUENCE [LARGE SCALE GENOMIC DNA]</scope>
    <source>
        <strain evidence="2 3">J4</strain>
    </source>
</reference>
<dbReference type="InterPro" id="IPR029045">
    <property type="entry name" value="ClpP/crotonase-like_dom_sf"/>
</dbReference>
<proteinExistence type="inferred from homology"/>
<protein>
    <submittedName>
        <fullName evidence="2">Enoyl-CoA hydratase</fullName>
        <ecNumber evidence="2">4.2.1.17</ecNumber>
    </submittedName>
</protein>
<comment type="caution">
    <text evidence="2">The sequence shown here is derived from an EMBL/GenBank/DDBJ whole genome shotgun (WGS) entry which is preliminary data.</text>
</comment>
<dbReference type="Gene3D" id="1.10.12.10">
    <property type="entry name" value="Lyase 2-enoyl-coa Hydratase, Chain A, domain 2"/>
    <property type="match status" value="1"/>
</dbReference>
<dbReference type="AlphaFoldDB" id="A0A6G1X1N4"/>